<feature type="compositionally biased region" description="Pro residues" evidence="1">
    <location>
        <begin position="755"/>
        <end position="769"/>
    </location>
</feature>
<dbReference type="AlphaFoldDB" id="S3DNR3"/>
<evidence type="ECO:0008006" key="5">
    <source>
        <dbReference type="Google" id="ProtNLM"/>
    </source>
</evidence>
<dbReference type="RefSeq" id="XP_008078888.1">
    <property type="nucleotide sequence ID" value="XM_008080697.1"/>
</dbReference>
<feature type="compositionally biased region" description="Polar residues" evidence="1">
    <location>
        <begin position="665"/>
        <end position="679"/>
    </location>
</feature>
<dbReference type="InterPro" id="IPR052577">
    <property type="entry name" value="VWA7"/>
</dbReference>
<evidence type="ECO:0000256" key="1">
    <source>
        <dbReference type="SAM" id="MobiDB-lite"/>
    </source>
</evidence>
<dbReference type="Pfam" id="PF07217">
    <property type="entry name" value="Het-C"/>
    <property type="match status" value="1"/>
</dbReference>
<organism evidence="3 4">
    <name type="scientific">Glarea lozoyensis (strain ATCC 20868 / MF5171)</name>
    <dbReference type="NCBI Taxonomy" id="1116229"/>
    <lineage>
        <taxon>Eukaryota</taxon>
        <taxon>Fungi</taxon>
        <taxon>Dikarya</taxon>
        <taxon>Ascomycota</taxon>
        <taxon>Pezizomycotina</taxon>
        <taxon>Leotiomycetes</taxon>
        <taxon>Helotiales</taxon>
        <taxon>Helotiaceae</taxon>
        <taxon>Glarea</taxon>
    </lineage>
</organism>
<evidence type="ECO:0000256" key="2">
    <source>
        <dbReference type="SAM" id="SignalP"/>
    </source>
</evidence>
<protein>
    <recommendedName>
        <fullName evidence="5">Heterokaryon incompatibility Het-C</fullName>
    </recommendedName>
</protein>
<dbReference type="KEGG" id="glz:GLAREA_06749"/>
<dbReference type="eggNOG" id="ENOG502QRXF">
    <property type="taxonomic scope" value="Eukaryota"/>
</dbReference>
<dbReference type="OrthoDB" id="2506204at2759"/>
<feature type="region of interest" description="Disordered" evidence="1">
    <location>
        <begin position="562"/>
        <end position="788"/>
    </location>
</feature>
<gene>
    <name evidence="3" type="ORF">GLAREA_06749</name>
</gene>
<dbReference type="GeneID" id="19465802"/>
<dbReference type="PANTHER" id="PTHR14905">
    <property type="entry name" value="NG37"/>
    <property type="match status" value="1"/>
</dbReference>
<evidence type="ECO:0000313" key="4">
    <source>
        <dbReference type="Proteomes" id="UP000016922"/>
    </source>
</evidence>
<dbReference type="InterPro" id="IPR010816">
    <property type="entry name" value="Het-C"/>
</dbReference>
<dbReference type="STRING" id="1116229.S3DNR3"/>
<evidence type="ECO:0000313" key="3">
    <source>
        <dbReference type="EMBL" id="EPE33736.1"/>
    </source>
</evidence>
<keyword evidence="2" id="KW-0732">Signal</keyword>
<dbReference type="OMA" id="AFIKGHK"/>
<feature type="chain" id="PRO_5004508511" description="Heterokaryon incompatibility Het-C" evidence="2">
    <location>
        <begin position="29"/>
        <end position="788"/>
    </location>
</feature>
<feature type="compositionally biased region" description="Polar residues" evidence="1">
    <location>
        <begin position="634"/>
        <end position="656"/>
    </location>
</feature>
<dbReference type="Proteomes" id="UP000016922">
    <property type="component" value="Unassembled WGS sequence"/>
</dbReference>
<feature type="compositionally biased region" description="Polar residues" evidence="1">
    <location>
        <begin position="567"/>
        <end position="578"/>
    </location>
</feature>
<sequence>MATGFPNFGTTILICCLILIVLPSPTAAFGAGNIPSVSTIEGNNFRHGDIEDYLKTIAFIKGHKWTSMMVKRVYFGNWLRDYSQAVDVGSLKGVSAPTIRILVWVLSFLSFGYATEEFEVTDERLGCYRPEEHIDNPKDYADNKDARQYDPRLRGPVQPAELEVDMQTGMKNYIANEHGNWATSTGYIRFSLQRSIHFGRLYTSGSGNSGGKEADLCEALRCLGQALHCMEDFGAHTNYVELALRELGYHDVFPHTGVASEVNIRGKRFFPLVTGTFGAVDFLHSVLGEATDHFTQTEVEEMDLALKGAEQAQAGGGFGVQNFTNLLSQVPGVGGNLASTARGLQESSAQQQYQNRSTVGDIKTSFMGPPGSSTGPPGPGVPGMSPDFDPVATAKKIYPILEFRDKVVRAISSTIAKIPGLESLVEKISETLTVFVLSLLAPFVRPIIDAVSKSLKEGSSTVVEASANQQFEPWNDAHCTNPTHSMLSKDHFSNILNGVAGRVATTILQYVTPRVLYAWQNPGVPVDEVLHDVLRAFHHPALRDESVEIHRNMYNTVRKWTEEQPDRNQLNHTLSSASVKAGRNHKGEGGGSNNKGLDHSDHSHGALGGHGKTSGSIWTEIQSRDLGSLGGQDGNPSVNYMDTASSAGSPATSNYGHSPKFGYANTHQNISRPTSSQGGYLSAIPPAGSYQGHMTGHQNPPYGAGEYQSNPPYPGGYGGGPPPQNYGGQGYGQQGYNQPPPGPPYPGGGGYYQQGPPPPQWQQGGPPPGQYQGQGQYPPQQPPYGGGY</sequence>
<proteinExistence type="predicted"/>
<dbReference type="PANTHER" id="PTHR14905:SF7">
    <property type="entry name" value="VON WILLEBRAND FACTOR A DOMAIN-CONTAINING PROTEIN 7"/>
    <property type="match status" value="1"/>
</dbReference>
<dbReference type="EMBL" id="KE145357">
    <property type="protein sequence ID" value="EPE33736.1"/>
    <property type="molecule type" value="Genomic_DNA"/>
</dbReference>
<reference evidence="3 4" key="1">
    <citation type="journal article" date="2013" name="BMC Genomics">
        <title>Genomics-driven discovery of the pneumocandin biosynthetic gene cluster in the fungus Glarea lozoyensis.</title>
        <authorList>
            <person name="Chen L."/>
            <person name="Yue Q."/>
            <person name="Zhang X."/>
            <person name="Xiang M."/>
            <person name="Wang C."/>
            <person name="Li S."/>
            <person name="Che Y."/>
            <person name="Ortiz-Lopez F.J."/>
            <person name="Bills G.F."/>
            <person name="Liu X."/>
            <person name="An Z."/>
        </authorList>
    </citation>
    <scope>NUCLEOTIDE SEQUENCE [LARGE SCALE GENOMIC DNA]</scope>
    <source>
        <strain evidence="4">ATCC 20868 / MF5171</strain>
    </source>
</reference>
<name>S3DNR3_GLAL2</name>
<feature type="signal peptide" evidence="2">
    <location>
        <begin position="1"/>
        <end position="28"/>
    </location>
</feature>
<keyword evidence="4" id="KW-1185">Reference proteome</keyword>
<dbReference type="HOGENOM" id="CLU_010063_0_1_1"/>
<accession>S3DNR3</accession>